<evidence type="ECO:0000256" key="2">
    <source>
        <dbReference type="ARBA" id="ARBA00022737"/>
    </source>
</evidence>
<keyword evidence="1" id="KW-0433">Leucine-rich repeat</keyword>
<organism evidence="3">
    <name type="scientific">marine sediment metagenome</name>
    <dbReference type="NCBI Taxonomy" id="412755"/>
    <lineage>
        <taxon>unclassified sequences</taxon>
        <taxon>metagenomes</taxon>
        <taxon>ecological metagenomes</taxon>
    </lineage>
</organism>
<dbReference type="PROSITE" id="PS51450">
    <property type="entry name" value="LRR"/>
    <property type="match status" value="1"/>
</dbReference>
<reference evidence="3" key="1">
    <citation type="journal article" date="2015" name="Nature">
        <title>Complex archaea that bridge the gap between prokaryotes and eukaryotes.</title>
        <authorList>
            <person name="Spang A."/>
            <person name="Saw J.H."/>
            <person name="Jorgensen S.L."/>
            <person name="Zaremba-Niedzwiedzka K."/>
            <person name="Martijn J."/>
            <person name="Lind A.E."/>
            <person name="van Eijk R."/>
            <person name="Schleper C."/>
            <person name="Guy L."/>
            <person name="Ettema T.J."/>
        </authorList>
    </citation>
    <scope>NUCLEOTIDE SEQUENCE</scope>
</reference>
<accession>A0A0F9FTS2</accession>
<proteinExistence type="predicted"/>
<dbReference type="InterPro" id="IPR032675">
    <property type="entry name" value="LRR_dom_sf"/>
</dbReference>
<dbReference type="InterPro" id="IPR025875">
    <property type="entry name" value="Leu-rich_rpt_4"/>
</dbReference>
<feature type="non-terminal residue" evidence="3">
    <location>
        <position position="82"/>
    </location>
</feature>
<protein>
    <recommendedName>
        <fullName evidence="4">Leucine-rich repeat domain-containing protein</fullName>
    </recommendedName>
</protein>
<sequence>MREFVEVDGRKVKLYKRKGRTGLRLNNKYIRDISEIKGLDSMTHLNHLILDNNEISEIKGLETFVELKILSINNNQITEIKG</sequence>
<dbReference type="SUPFAM" id="SSF52058">
    <property type="entry name" value="L domain-like"/>
    <property type="match status" value="1"/>
</dbReference>
<evidence type="ECO:0000313" key="3">
    <source>
        <dbReference type="EMBL" id="KKL89849.1"/>
    </source>
</evidence>
<dbReference type="Pfam" id="PF12799">
    <property type="entry name" value="LRR_4"/>
    <property type="match status" value="1"/>
</dbReference>
<name>A0A0F9FTS2_9ZZZZ</name>
<keyword evidence="2" id="KW-0677">Repeat</keyword>
<evidence type="ECO:0008006" key="4">
    <source>
        <dbReference type="Google" id="ProtNLM"/>
    </source>
</evidence>
<dbReference type="EMBL" id="LAZR01020171">
    <property type="protein sequence ID" value="KKL89849.1"/>
    <property type="molecule type" value="Genomic_DNA"/>
</dbReference>
<comment type="caution">
    <text evidence="3">The sequence shown here is derived from an EMBL/GenBank/DDBJ whole genome shotgun (WGS) entry which is preliminary data.</text>
</comment>
<evidence type="ECO:0000256" key="1">
    <source>
        <dbReference type="ARBA" id="ARBA00022614"/>
    </source>
</evidence>
<dbReference type="AlphaFoldDB" id="A0A0F9FTS2"/>
<gene>
    <name evidence="3" type="ORF">LCGC14_1910560</name>
</gene>
<dbReference type="Gene3D" id="3.80.10.10">
    <property type="entry name" value="Ribonuclease Inhibitor"/>
    <property type="match status" value="1"/>
</dbReference>
<dbReference type="InterPro" id="IPR001611">
    <property type="entry name" value="Leu-rich_rpt"/>
</dbReference>